<sequence length="104" mass="11486">MSSYNASAAKKNKKKHQTFHCILCSCPSLIKSTAHYNILSSSQHAFDLDTRKFTDDLSVCQENDDASFSACPCIRLLEALKTWSELHSFCSKSQPLVLKGLGAS</sequence>
<dbReference type="Proteomes" id="UP001482620">
    <property type="component" value="Unassembled WGS sequence"/>
</dbReference>
<name>A0ABV0VHL3_9TELE</name>
<protein>
    <submittedName>
        <fullName evidence="1">Uncharacterized protein</fullName>
    </submittedName>
</protein>
<gene>
    <name evidence="1" type="ORF">ILYODFUR_023807</name>
</gene>
<keyword evidence="2" id="KW-1185">Reference proteome</keyword>
<accession>A0ABV0VHL3</accession>
<organism evidence="1 2">
    <name type="scientific">Ilyodon furcidens</name>
    <name type="common">goldbreast splitfin</name>
    <dbReference type="NCBI Taxonomy" id="33524"/>
    <lineage>
        <taxon>Eukaryota</taxon>
        <taxon>Metazoa</taxon>
        <taxon>Chordata</taxon>
        <taxon>Craniata</taxon>
        <taxon>Vertebrata</taxon>
        <taxon>Euteleostomi</taxon>
        <taxon>Actinopterygii</taxon>
        <taxon>Neopterygii</taxon>
        <taxon>Teleostei</taxon>
        <taxon>Neoteleostei</taxon>
        <taxon>Acanthomorphata</taxon>
        <taxon>Ovalentaria</taxon>
        <taxon>Atherinomorphae</taxon>
        <taxon>Cyprinodontiformes</taxon>
        <taxon>Goodeidae</taxon>
        <taxon>Ilyodon</taxon>
    </lineage>
</organism>
<comment type="caution">
    <text evidence="1">The sequence shown here is derived from an EMBL/GenBank/DDBJ whole genome shotgun (WGS) entry which is preliminary data.</text>
</comment>
<dbReference type="EMBL" id="JAHRIQ010107030">
    <property type="protein sequence ID" value="MEQ2256400.1"/>
    <property type="molecule type" value="Genomic_DNA"/>
</dbReference>
<proteinExistence type="predicted"/>
<reference evidence="1 2" key="1">
    <citation type="submission" date="2021-06" db="EMBL/GenBank/DDBJ databases">
        <authorList>
            <person name="Palmer J.M."/>
        </authorList>
    </citation>
    <scope>NUCLEOTIDE SEQUENCE [LARGE SCALE GENOMIC DNA]</scope>
    <source>
        <strain evidence="2">if_2019</strain>
        <tissue evidence="1">Muscle</tissue>
    </source>
</reference>
<evidence type="ECO:0000313" key="2">
    <source>
        <dbReference type="Proteomes" id="UP001482620"/>
    </source>
</evidence>
<evidence type="ECO:0000313" key="1">
    <source>
        <dbReference type="EMBL" id="MEQ2256400.1"/>
    </source>
</evidence>